<dbReference type="EMBL" id="KQ976407">
    <property type="protein sequence ID" value="KYM91442.1"/>
    <property type="molecule type" value="Genomic_DNA"/>
</dbReference>
<organism evidence="1 2">
    <name type="scientific">Atta colombica</name>
    <dbReference type="NCBI Taxonomy" id="520822"/>
    <lineage>
        <taxon>Eukaryota</taxon>
        <taxon>Metazoa</taxon>
        <taxon>Ecdysozoa</taxon>
        <taxon>Arthropoda</taxon>
        <taxon>Hexapoda</taxon>
        <taxon>Insecta</taxon>
        <taxon>Pterygota</taxon>
        <taxon>Neoptera</taxon>
        <taxon>Endopterygota</taxon>
        <taxon>Hymenoptera</taxon>
        <taxon>Apocrita</taxon>
        <taxon>Aculeata</taxon>
        <taxon>Formicoidea</taxon>
        <taxon>Formicidae</taxon>
        <taxon>Myrmicinae</taxon>
        <taxon>Atta</taxon>
    </lineage>
</organism>
<accession>A0A195BUL7</accession>
<name>A0A195BUL7_9HYME</name>
<sequence>MAPRPTPANPVVLKHIREQGGYHVLRSTMCIEACIGDDVLYEFIYAQLAKWSLL</sequence>
<evidence type="ECO:0000313" key="2">
    <source>
        <dbReference type="Proteomes" id="UP000078540"/>
    </source>
</evidence>
<proteinExistence type="predicted"/>
<evidence type="ECO:0000313" key="1">
    <source>
        <dbReference type="EMBL" id="KYM91442.1"/>
    </source>
</evidence>
<keyword evidence="2" id="KW-1185">Reference proteome</keyword>
<gene>
    <name evidence="1" type="ORF">ALC53_01510</name>
</gene>
<protein>
    <submittedName>
        <fullName evidence="1">Uncharacterized protein</fullName>
    </submittedName>
</protein>
<reference evidence="1 2" key="1">
    <citation type="submission" date="2015-09" db="EMBL/GenBank/DDBJ databases">
        <title>Atta colombica WGS genome.</title>
        <authorList>
            <person name="Nygaard S."/>
            <person name="Hu H."/>
            <person name="Boomsma J."/>
            <person name="Zhang G."/>
        </authorList>
    </citation>
    <scope>NUCLEOTIDE SEQUENCE [LARGE SCALE GENOMIC DNA]</scope>
    <source>
        <strain evidence="1">Treedump-2</strain>
        <tissue evidence="1">Whole body</tissue>
    </source>
</reference>
<dbReference type="AlphaFoldDB" id="A0A195BUL7"/>
<dbReference type="Proteomes" id="UP000078540">
    <property type="component" value="Unassembled WGS sequence"/>
</dbReference>